<dbReference type="GO" id="GO:0043856">
    <property type="term" value="F:anti-sigma factor antagonist activity"/>
    <property type="evidence" value="ECO:0007669"/>
    <property type="project" value="InterPro"/>
</dbReference>
<sequence length="112" mass="12168">MEIHSHDTSNVRLLSVKGGRIDAAVAIAFKDRMRALTEGAPATVILDLSDVSFIDSSGLGSIVAAMKQMGTQRKLHLAGLTPNVDRVFRLTRMDKVFTIHETTNEGLQYNAG</sequence>
<dbReference type="PANTHER" id="PTHR33495">
    <property type="entry name" value="ANTI-SIGMA FACTOR ANTAGONIST TM_1081-RELATED-RELATED"/>
    <property type="match status" value="1"/>
</dbReference>
<name>A0A7C9LPW7_9RHOB</name>
<comment type="caution">
    <text evidence="4">The sequence shown here is derived from an EMBL/GenBank/DDBJ whole genome shotgun (WGS) entry which is preliminary data.</text>
</comment>
<dbReference type="Gene3D" id="3.30.750.24">
    <property type="entry name" value="STAS domain"/>
    <property type="match status" value="1"/>
</dbReference>
<evidence type="ECO:0000313" key="4">
    <source>
        <dbReference type="EMBL" id="MTJ05340.1"/>
    </source>
</evidence>
<dbReference type="AlphaFoldDB" id="A0A7C9LPW7"/>
<dbReference type="Pfam" id="PF01740">
    <property type="entry name" value="STAS"/>
    <property type="match status" value="1"/>
</dbReference>
<dbReference type="NCBIfam" id="TIGR00377">
    <property type="entry name" value="ant_ant_sig"/>
    <property type="match status" value="1"/>
</dbReference>
<evidence type="ECO:0000256" key="1">
    <source>
        <dbReference type="ARBA" id="ARBA00009013"/>
    </source>
</evidence>
<dbReference type="InterPro" id="IPR036513">
    <property type="entry name" value="STAS_dom_sf"/>
</dbReference>
<evidence type="ECO:0000313" key="5">
    <source>
        <dbReference type="Proteomes" id="UP000483078"/>
    </source>
</evidence>
<organism evidence="4 5">
    <name type="scientific">Sediminimonas qiaohouensis</name>
    <dbReference type="NCBI Taxonomy" id="552061"/>
    <lineage>
        <taxon>Bacteria</taxon>
        <taxon>Pseudomonadati</taxon>
        <taxon>Pseudomonadota</taxon>
        <taxon>Alphaproteobacteria</taxon>
        <taxon>Rhodobacterales</taxon>
        <taxon>Roseobacteraceae</taxon>
        <taxon>Sediminimonas</taxon>
    </lineage>
</organism>
<dbReference type="Proteomes" id="UP000483078">
    <property type="component" value="Unassembled WGS sequence"/>
</dbReference>
<dbReference type="EMBL" id="VENJ01000018">
    <property type="protein sequence ID" value="MTJ05340.1"/>
    <property type="molecule type" value="Genomic_DNA"/>
</dbReference>
<evidence type="ECO:0000256" key="2">
    <source>
        <dbReference type="RuleBase" id="RU003749"/>
    </source>
</evidence>
<protein>
    <recommendedName>
        <fullName evidence="2">Anti-sigma factor antagonist</fullName>
    </recommendedName>
</protein>
<comment type="similarity">
    <text evidence="1 2">Belongs to the anti-sigma-factor antagonist family.</text>
</comment>
<dbReference type="PANTHER" id="PTHR33495:SF2">
    <property type="entry name" value="ANTI-SIGMA FACTOR ANTAGONIST TM_1081-RELATED"/>
    <property type="match status" value="1"/>
</dbReference>
<reference evidence="4 5" key="1">
    <citation type="submission" date="2019-06" db="EMBL/GenBank/DDBJ databases">
        <title>Enrichment of Autotrophic Halophilic Microorganisms from Red Sea Brine Pool Using Microbial Electrosynthesis System.</title>
        <authorList>
            <person name="Alqahtani M.F."/>
            <person name="Bajracharya S."/>
            <person name="Katuri K.P."/>
            <person name="Ali M."/>
            <person name="Saikaly P.E."/>
        </authorList>
    </citation>
    <scope>NUCLEOTIDE SEQUENCE [LARGE SCALE GENOMIC DNA]</scope>
    <source>
        <strain evidence="4">MES6</strain>
    </source>
</reference>
<evidence type="ECO:0000259" key="3">
    <source>
        <dbReference type="PROSITE" id="PS50801"/>
    </source>
</evidence>
<dbReference type="CDD" id="cd07043">
    <property type="entry name" value="STAS_anti-anti-sigma_factors"/>
    <property type="match status" value="1"/>
</dbReference>
<feature type="domain" description="STAS" evidence="3">
    <location>
        <begin position="19"/>
        <end position="110"/>
    </location>
</feature>
<gene>
    <name evidence="4" type="ORF">FH759_11700</name>
</gene>
<accession>A0A7C9LPW7</accession>
<proteinExistence type="inferred from homology"/>
<dbReference type="SUPFAM" id="SSF52091">
    <property type="entry name" value="SpoIIaa-like"/>
    <property type="match status" value="1"/>
</dbReference>
<dbReference type="InterPro" id="IPR003658">
    <property type="entry name" value="Anti-sigma_ant"/>
</dbReference>
<dbReference type="PROSITE" id="PS50801">
    <property type="entry name" value="STAS"/>
    <property type="match status" value="1"/>
</dbReference>
<dbReference type="InterPro" id="IPR002645">
    <property type="entry name" value="STAS_dom"/>
</dbReference>
<dbReference type="RefSeq" id="WP_273250147.1">
    <property type="nucleotide sequence ID" value="NZ_VENJ01000018.1"/>
</dbReference>